<protein>
    <submittedName>
        <fullName evidence="1">Uncharacterized protein</fullName>
    </submittedName>
</protein>
<reference evidence="1" key="1">
    <citation type="submission" date="2023-08" db="EMBL/GenBank/DDBJ databases">
        <authorList>
            <person name="Alioto T."/>
            <person name="Alioto T."/>
            <person name="Gomez Garrido J."/>
        </authorList>
    </citation>
    <scope>NUCLEOTIDE SEQUENCE</scope>
</reference>
<proteinExistence type="predicted"/>
<dbReference type="Proteomes" id="UP001162480">
    <property type="component" value="Chromosome 12"/>
</dbReference>
<dbReference type="AlphaFoldDB" id="A0AA36BCL2"/>
<evidence type="ECO:0000313" key="1">
    <source>
        <dbReference type="EMBL" id="CAI9730892.1"/>
    </source>
</evidence>
<gene>
    <name evidence="1" type="ORF">OCTVUL_1B029394</name>
</gene>
<evidence type="ECO:0000313" key="2">
    <source>
        <dbReference type="Proteomes" id="UP001162480"/>
    </source>
</evidence>
<dbReference type="EMBL" id="OX597825">
    <property type="protein sequence ID" value="CAI9730892.1"/>
    <property type="molecule type" value="Genomic_DNA"/>
</dbReference>
<keyword evidence="2" id="KW-1185">Reference proteome</keyword>
<name>A0AA36BCL2_OCTVU</name>
<accession>A0AA36BCL2</accession>
<sequence length="89" mass="9634">MHKKDSTSSSDGSEDGIEFICIGREERGVRSTVVGHHCRIEFACGVDKSFLVSEVTVVVVSTLKIKAGIGDGHSEACIIDEKKTLMKTH</sequence>
<organism evidence="1 2">
    <name type="scientific">Octopus vulgaris</name>
    <name type="common">Common octopus</name>
    <dbReference type="NCBI Taxonomy" id="6645"/>
    <lineage>
        <taxon>Eukaryota</taxon>
        <taxon>Metazoa</taxon>
        <taxon>Spiralia</taxon>
        <taxon>Lophotrochozoa</taxon>
        <taxon>Mollusca</taxon>
        <taxon>Cephalopoda</taxon>
        <taxon>Coleoidea</taxon>
        <taxon>Octopodiformes</taxon>
        <taxon>Octopoda</taxon>
        <taxon>Incirrata</taxon>
        <taxon>Octopodidae</taxon>
        <taxon>Octopus</taxon>
    </lineage>
</organism>